<protein>
    <submittedName>
        <fullName evidence="1">ABC-type branched-chain amino acid transport system, substrate-binding protein</fullName>
    </submittedName>
</protein>
<organism evidence="1 2">
    <name type="scientific">Micromonospora yangpuensis</name>
    <dbReference type="NCBI Taxonomy" id="683228"/>
    <lineage>
        <taxon>Bacteria</taxon>
        <taxon>Bacillati</taxon>
        <taxon>Actinomycetota</taxon>
        <taxon>Actinomycetes</taxon>
        <taxon>Micromonosporales</taxon>
        <taxon>Micromonosporaceae</taxon>
        <taxon>Micromonospora</taxon>
    </lineage>
</organism>
<dbReference type="SUPFAM" id="SSF53822">
    <property type="entry name" value="Periplasmic binding protein-like I"/>
    <property type="match status" value="1"/>
</dbReference>
<dbReference type="AlphaFoldDB" id="A0A1C6UAW2"/>
<name>A0A1C6UAW2_9ACTN</name>
<sequence length="518" mass="55892">MAVNSRSGVSPVADVPVNYLSPRVPRTCTVLRTAAVLATVVAVVAAGVLVTHRVVTACGDLRSGLSRVDGECVGVLTDAAAWTFSADLRSVQQAIDRENDWVHEQWRADPDEHRYVRVALLSPMTATTESFMTAAQVRHAVQGAYLAQRRANHSPDLDDRSPLIQLVLANPGSRQAQWLPVVRKLEAMADDETPLVAVVGMGTSIVATRDAARHLSDSDSDLPMVAGIATTDEFRDIKGFVRASPSDTDYVRALSRYLDEHPDLRAGMLVYDDSEPDLYVQDLRRAYETQLDGYLTVDAKSFFGAADTRNRTQLFATIRDSVCITPRPNLILYAGRALDLDDFVRSLAGRRCRDPISIMVGATGLADLAGLAPTLTEARITIVNSASVHPSWFTSVGQPPGPVPDGLPPFLTAFRSEQFGEPGALTDGYLLTHHDAMATAVKAIRLVARQIPPDEVPRAGNVRGQLLNLNNGSEVPGAGGTLSFTADRLADPVGKWVPIIEIPATTTPTTRPYVTGED</sequence>
<dbReference type="Gene3D" id="3.40.50.2300">
    <property type="match status" value="2"/>
</dbReference>
<reference evidence="2" key="1">
    <citation type="submission" date="2016-06" db="EMBL/GenBank/DDBJ databases">
        <authorList>
            <person name="Varghese N."/>
            <person name="Submissions Spin"/>
        </authorList>
    </citation>
    <scope>NUCLEOTIDE SEQUENCE [LARGE SCALE GENOMIC DNA]</scope>
    <source>
        <strain evidence="2">DSM 45577</strain>
    </source>
</reference>
<dbReference type="Proteomes" id="UP000198937">
    <property type="component" value="Unassembled WGS sequence"/>
</dbReference>
<evidence type="ECO:0000313" key="2">
    <source>
        <dbReference type="Proteomes" id="UP000198937"/>
    </source>
</evidence>
<accession>A0A1C6UAW2</accession>
<gene>
    <name evidence="1" type="ORF">GA0070617_1698</name>
</gene>
<dbReference type="EMBL" id="FMIA01000002">
    <property type="protein sequence ID" value="SCL51157.1"/>
    <property type="molecule type" value="Genomic_DNA"/>
</dbReference>
<dbReference type="InterPro" id="IPR028082">
    <property type="entry name" value="Peripla_BP_I"/>
</dbReference>
<dbReference type="CDD" id="cd06268">
    <property type="entry name" value="PBP1_ABC_transporter_LIVBP-like"/>
    <property type="match status" value="1"/>
</dbReference>
<keyword evidence="2" id="KW-1185">Reference proteome</keyword>
<evidence type="ECO:0000313" key="1">
    <source>
        <dbReference type="EMBL" id="SCL51157.1"/>
    </source>
</evidence>
<dbReference type="STRING" id="683228.GA0070617_1698"/>
<proteinExistence type="predicted"/>